<dbReference type="Pfam" id="PF21993">
    <property type="entry name" value="TetR_C_13_2"/>
    <property type="match status" value="1"/>
</dbReference>
<dbReference type="SUPFAM" id="SSF46689">
    <property type="entry name" value="Homeodomain-like"/>
    <property type="match status" value="1"/>
</dbReference>
<dbReference type="InterPro" id="IPR036271">
    <property type="entry name" value="Tet_transcr_reg_TetR-rel_C_sf"/>
</dbReference>
<evidence type="ECO:0000256" key="2">
    <source>
        <dbReference type="ARBA" id="ARBA00023125"/>
    </source>
</evidence>
<dbReference type="InterPro" id="IPR001647">
    <property type="entry name" value="HTH_TetR"/>
</dbReference>
<comment type="caution">
    <text evidence="6">The sequence shown here is derived from an EMBL/GenBank/DDBJ whole genome shotgun (WGS) entry which is preliminary data.</text>
</comment>
<evidence type="ECO:0000313" key="7">
    <source>
        <dbReference type="Proteomes" id="UP000553706"/>
    </source>
</evidence>
<accession>A0A840VBV8</accession>
<gene>
    <name evidence="6" type="ORF">HNP71_001372</name>
</gene>
<dbReference type="AlphaFoldDB" id="A0A840VBV8"/>
<dbReference type="PROSITE" id="PS50977">
    <property type="entry name" value="HTH_TETR_2"/>
    <property type="match status" value="1"/>
</dbReference>
<dbReference type="Pfam" id="PF00440">
    <property type="entry name" value="TetR_N"/>
    <property type="match status" value="1"/>
</dbReference>
<evidence type="ECO:0000256" key="3">
    <source>
        <dbReference type="ARBA" id="ARBA00023163"/>
    </source>
</evidence>
<sequence length="199" mass="21428">MSSTRERLVDAMATSLARKGFAGVGVNEILERAQAPKGVLYHHFADGKTGLAIAAIRLSIERITASLTRKRAASADPIEALELWLEGMRQRLEASGFEYGCPLAATALEVHAEQTELRAALAEGFRALQAEVARTIEATGIPAPRALELAVFFVSAYEGALMQARVASDSTLLRGICATLLGLLRAEQRHVIPPPKERP</sequence>
<dbReference type="PANTHER" id="PTHR47506">
    <property type="entry name" value="TRANSCRIPTIONAL REGULATORY PROTEIN"/>
    <property type="match status" value="1"/>
</dbReference>
<keyword evidence="7" id="KW-1185">Reference proteome</keyword>
<evidence type="ECO:0000313" key="6">
    <source>
        <dbReference type="EMBL" id="MBB5373114.1"/>
    </source>
</evidence>
<protein>
    <submittedName>
        <fullName evidence="6">TetR/AcrR family transcriptional repressor of lmrAB and yxaGH operons</fullName>
    </submittedName>
</protein>
<feature type="domain" description="HTH tetR-type" evidence="5">
    <location>
        <begin position="2"/>
        <end position="62"/>
    </location>
</feature>
<feature type="DNA-binding region" description="H-T-H motif" evidence="4">
    <location>
        <begin position="25"/>
        <end position="44"/>
    </location>
</feature>
<evidence type="ECO:0000256" key="1">
    <source>
        <dbReference type="ARBA" id="ARBA00023015"/>
    </source>
</evidence>
<evidence type="ECO:0000259" key="5">
    <source>
        <dbReference type="PROSITE" id="PS50977"/>
    </source>
</evidence>
<keyword evidence="3" id="KW-0804">Transcription</keyword>
<organism evidence="6 7">
    <name type="scientific">Acidocella aromatica</name>
    <dbReference type="NCBI Taxonomy" id="1303579"/>
    <lineage>
        <taxon>Bacteria</taxon>
        <taxon>Pseudomonadati</taxon>
        <taxon>Pseudomonadota</taxon>
        <taxon>Alphaproteobacteria</taxon>
        <taxon>Acetobacterales</taxon>
        <taxon>Acidocellaceae</taxon>
        <taxon>Acidocella</taxon>
    </lineage>
</organism>
<dbReference type="Gene3D" id="1.10.357.10">
    <property type="entry name" value="Tetracycline Repressor, domain 2"/>
    <property type="match status" value="1"/>
</dbReference>
<dbReference type="EMBL" id="JACHFJ010000004">
    <property type="protein sequence ID" value="MBB5373114.1"/>
    <property type="molecule type" value="Genomic_DNA"/>
</dbReference>
<dbReference type="Proteomes" id="UP000553706">
    <property type="component" value="Unassembled WGS sequence"/>
</dbReference>
<keyword evidence="1" id="KW-0805">Transcription regulation</keyword>
<dbReference type="GO" id="GO:0003677">
    <property type="term" value="F:DNA binding"/>
    <property type="evidence" value="ECO:0007669"/>
    <property type="project" value="UniProtKB-UniRule"/>
</dbReference>
<dbReference type="InterPro" id="IPR009057">
    <property type="entry name" value="Homeodomain-like_sf"/>
</dbReference>
<dbReference type="PANTHER" id="PTHR47506:SF3">
    <property type="entry name" value="HTH-TYPE TRANSCRIPTIONAL REGULATOR LMRA"/>
    <property type="match status" value="1"/>
</dbReference>
<evidence type="ECO:0000256" key="4">
    <source>
        <dbReference type="PROSITE-ProRule" id="PRU00335"/>
    </source>
</evidence>
<proteinExistence type="predicted"/>
<keyword evidence="2 4" id="KW-0238">DNA-binding</keyword>
<name>A0A840VBV8_9PROT</name>
<reference evidence="6 7" key="1">
    <citation type="submission" date="2020-08" db="EMBL/GenBank/DDBJ databases">
        <title>Genomic Encyclopedia of Type Strains, Phase IV (KMG-IV): sequencing the most valuable type-strain genomes for metagenomic binning, comparative biology and taxonomic classification.</title>
        <authorList>
            <person name="Goeker M."/>
        </authorList>
    </citation>
    <scope>NUCLEOTIDE SEQUENCE [LARGE SCALE GENOMIC DNA]</scope>
    <source>
        <strain evidence="6 7">DSM 27026</strain>
    </source>
</reference>
<dbReference type="SUPFAM" id="SSF48498">
    <property type="entry name" value="Tetracyclin repressor-like, C-terminal domain"/>
    <property type="match status" value="1"/>
</dbReference>
<dbReference type="InterPro" id="IPR054156">
    <property type="entry name" value="YxaF_TetR_C"/>
</dbReference>
<dbReference type="RefSeq" id="WP_183266129.1">
    <property type="nucleotide sequence ID" value="NZ_JACHFJ010000004.1"/>
</dbReference>